<comment type="subcellular location">
    <subcellularLocation>
        <location evidence="1">Cytoplasm</location>
        <location evidence="1">Cytoskeleton</location>
    </subcellularLocation>
</comment>
<comment type="similarity">
    <text evidence="2">Belongs to the KIF-binding protein family.</text>
</comment>
<dbReference type="EMBL" id="HBIC01006658">
    <property type="protein sequence ID" value="CAE0274642.1"/>
    <property type="molecule type" value="Transcribed_RNA"/>
</dbReference>
<dbReference type="PANTHER" id="PTHR46321">
    <property type="entry name" value="KIF1-BINDING PROTEIN"/>
    <property type="match status" value="1"/>
</dbReference>
<dbReference type="InterPro" id="IPR022083">
    <property type="entry name" value="KBP"/>
</dbReference>
<evidence type="ECO:0000313" key="6">
    <source>
        <dbReference type="EMBL" id="CAE0274642.1"/>
    </source>
</evidence>
<dbReference type="GO" id="GO:0005856">
    <property type="term" value="C:cytoskeleton"/>
    <property type="evidence" value="ECO:0007669"/>
    <property type="project" value="UniProtKB-SubCell"/>
</dbReference>
<evidence type="ECO:0000256" key="1">
    <source>
        <dbReference type="ARBA" id="ARBA00004245"/>
    </source>
</evidence>
<evidence type="ECO:0000256" key="5">
    <source>
        <dbReference type="ARBA" id="ARBA00023212"/>
    </source>
</evidence>
<evidence type="ECO:0000256" key="3">
    <source>
        <dbReference type="ARBA" id="ARBA00016840"/>
    </source>
</evidence>
<reference evidence="6" key="1">
    <citation type="submission" date="2021-01" db="EMBL/GenBank/DDBJ databases">
        <authorList>
            <person name="Corre E."/>
            <person name="Pelletier E."/>
            <person name="Niang G."/>
            <person name="Scheremetjew M."/>
            <person name="Finn R."/>
            <person name="Kale V."/>
            <person name="Holt S."/>
            <person name="Cochrane G."/>
            <person name="Meng A."/>
            <person name="Brown T."/>
            <person name="Cohen L."/>
        </authorList>
    </citation>
    <scope>NUCLEOTIDE SEQUENCE</scope>
    <source>
        <strain evidence="6">CCAP 955/1</strain>
    </source>
</reference>
<evidence type="ECO:0000256" key="4">
    <source>
        <dbReference type="ARBA" id="ARBA00022490"/>
    </source>
</evidence>
<dbReference type="Pfam" id="PF12309">
    <property type="entry name" value="KBP_C"/>
    <property type="match status" value="1"/>
</dbReference>
<accession>A0A7S3GRP4</accession>
<dbReference type="AlphaFoldDB" id="A0A7S3GRP4"/>
<gene>
    <name evidence="6" type="ORF">SELO1098_LOCUS3469</name>
</gene>
<protein>
    <recommendedName>
        <fullName evidence="3">KIF-binding protein</fullName>
    </recommendedName>
</protein>
<keyword evidence="4" id="KW-0963">Cytoplasm</keyword>
<keyword evidence="5" id="KW-0206">Cytoskeleton</keyword>
<evidence type="ECO:0000256" key="2">
    <source>
        <dbReference type="ARBA" id="ARBA00010305"/>
    </source>
</evidence>
<proteinExistence type="inferred from homology"/>
<dbReference type="PANTHER" id="PTHR46321:SF1">
    <property type="entry name" value="KIF-BINDING PROTEIN"/>
    <property type="match status" value="1"/>
</dbReference>
<organism evidence="6">
    <name type="scientific">Spumella elongata</name>
    <dbReference type="NCBI Taxonomy" id="89044"/>
    <lineage>
        <taxon>Eukaryota</taxon>
        <taxon>Sar</taxon>
        <taxon>Stramenopiles</taxon>
        <taxon>Ochrophyta</taxon>
        <taxon>Chrysophyceae</taxon>
        <taxon>Chromulinales</taxon>
        <taxon>Chromulinaceae</taxon>
        <taxon>Spumella</taxon>
    </lineage>
</organism>
<name>A0A7S3GRP4_9STRA</name>
<sequence>MSVQGNMDDILSEATKKGMYLVDHDNTGPLFEEYEDAMMEADALCEVNDPVTAPFESKYKARTLLDQIINKLDATRAISTLEKKTATIEQLDRRLASAKVKVGTISWECEEPHNAQTDLELACQYYFPGLVDKITEVSGESDEEHADGKEKTVTSADIKEPPPVSVLAEILVVDAMRALNILGILWAGRGQVQKSMLFLLCARQFYLTNIEAAAQAAPAGQKSKFSKKVLTDLGYTYTHNLFYLAQAYGNIGDTKKSCEFCHMTLQRQYSEGLKDIRASLDWVKNCCGISDFYLAMRQYNNCALALASAESVLKKYAIPRILAANPDENSSIKKLDSGNNNFVSGNINAAEIEADLSRRWALLDVRVLRRAFERAKNYESAISLGIKLEDVEAEMAAEDGPSEAEDFNMAAFLARQTTAASAESSVSGSAEEGTVFQKAEATAQGSVQEVEFFTGIPIKPTSSLQGGDIKSFEDARVIFLRATARIEFAKKYYVLDGYVTDHVTMTQEQSKLYHYLSVFEQDPKRKLAMEARRFDLLAPMLKALNRASFEVLHKQISYELGEGALSMLDIKLDKFRERDPRGEVNVAALKKAEIAKCNEYCKTGLVNFAHFTYLYAPSKTSDAKHAAAFLEELPLYDLVVCGCTEPDESTISEEEVRPFLNAHFLACRIMSKVIVTPTYLPPGSGPAQRAHYMVACLRRYEWLHKFAVKICGLRGVTIAEVFGEEHKICEEMVRLLPSKIDRMCFLGESGLSL</sequence>